<evidence type="ECO:0000313" key="2">
    <source>
        <dbReference type="Proteomes" id="UP001501221"/>
    </source>
</evidence>
<dbReference type="InterPro" id="IPR043502">
    <property type="entry name" value="DNA/RNA_pol_sf"/>
</dbReference>
<proteinExistence type="predicted"/>
<dbReference type="EMBL" id="BAAAFM010000003">
    <property type="protein sequence ID" value="GAA0206205.1"/>
    <property type="molecule type" value="Genomic_DNA"/>
</dbReference>
<sequence length="232" mass="25734">MTDFTVEDIVLLIHGEIATAVTSAEVYGSSPGIKLSNVRVRMGQSAQTNEDNKITLNTERFPPAEKGWLIDVSYSPTDTTSLDSITDKNHILPSYVSQFLATTSVDKLSGIGKKYKQALSHFNIKTIQDLAELLGSTVIAEKMSITHSQLRRFQSLAHQALSVPTASIPNNLISIKLGSLLELLWFNSSDTRLSALTSQAKSQLLRWLQQLELCLDNDFFNHLSLKDMLKEP</sequence>
<evidence type="ECO:0000313" key="1">
    <source>
        <dbReference type="EMBL" id="GAA0206205.1"/>
    </source>
</evidence>
<dbReference type="Gene3D" id="1.10.150.20">
    <property type="entry name" value="5' to 3' exonuclease, C-terminal subdomain"/>
    <property type="match status" value="1"/>
</dbReference>
<dbReference type="Proteomes" id="UP001501221">
    <property type="component" value="Unassembled WGS sequence"/>
</dbReference>
<gene>
    <name evidence="1" type="ORF">GCM10009123_12100</name>
</gene>
<dbReference type="RefSeq" id="WP_343988067.1">
    <property type="nucleotide sequence ID" value="NZ_BAAAFM010000003.1"/>
</dbReference>
<comment type="caution">
    <text evidence="1">The sequence shown here is derived from an EMBL/GenBank/DDBJ whole genome shotgun (WGS) entry which is preliminary data.</text>
</comment>
<dbReference type="SUPFAM" id="SSF56672">
    <property type="entry name" value="DNA/RNA polymerases"/>
    <property type="match status" value="1"/>
</dbReference>
<accession>A0ABP3CI68</accession>
<name>A0ABP3CI68_9GAMM</name>
<reference evidence="2" key="1">
    <citation type="journal article" date="2019" name="Int. J. Syst. Evol. Microbiol.">
        <title>The Global Catalogue of Microorganisms (GCM) 10K type strain sequencing project: providing services to taxonomists for standard genome sequencing and annotation.</title>
        <authorList>
            <consortium name="The Broad Institute Genomics Platform"/>
            <consortium name="The Broad Institute Genome Sequencing Center for Infectious Disease"/>
            <person name="Wu L."/>
            <person name="Ma J."/>
        </authorList>
    </citation>
    <scope>NUCLEOTIDE SEQUENCE [LARGE SCALE GENOMIC DNA]</scope>
    <source>
        <strain evidence="2">JCM 16211</strain>
    </source>
</reference>
<protein>
    <submittedName>
        <fullName evidence="1">Uncharacterized protein</fullName>
    </submittedName>
</protein>
<keyword evidence="2" id="KW-1185">Reference proteome</keyword>
<organism evidence="1 2">
    <name type="scientific">Kangiella japonica</name>
    <dbReference type="NCBI Taxonomy" id="647384"/>
    <lineage>
        <taxon>Bacteria</taxon>
        <taxon>Pseudomonadati</taxon>
        <taxon>Pseudomonadota</taxon>
        <taxon>Gammaproteobacteria</taxon>
        <taxon>Kangiellales</taxon>
        <taxon>Kangiellaceae</taxon>
        <taxon>Kangiella</taxon>
    </lineage>
</organism>